<organism evidence="1 2">
    <name type="scientific">Haloarcula californiae tailed virus 1</name>
    <dbReference type="NCBI Taxonomy" id="1273746"/>
    <lineage>
        <taxon>Viruses</taxon>
        <taxon>Duplodnaviria</taxon>
        <taxon>Heunggongvirae</taxon>
        <taxon>Uroviricota</taxon>
        <taxon>Caudoviricetes</taxon>
        <taxon>Thumleimavirales</taxon>
        <taxon>Druskaviridae</taxon>
        <taxon>Hacavirus</taxon>
        <taxon>Hacavirus italiense</taxon>
        <taxon>Hacavirus HCTV1</taxon>
    </lineage>
</organism>
<accession>R4T8A2</accession>
<dbReference type="EMBL" id="KC292029">
    <property type="protein sequence ID" value="AGM12004.1"/>
    <property type="molecule type" value="Genomic_DNA"/>
</dbReference>
<reference evidence="1 2" key="1">
    <citation type="submission" date="2012-12" db="EMBL/GenBank/DDBJ databases">
        <authorList>
            <person name="Sencilo A."/>
            <person name="Jacobs-Sera D."/>
            <person name="Russell D.A."/>
            <person name="Ko C."/>
            <person name="Atanasova N."/>
            <person name="Osterlund E."/>
            <person name="Oksanen H.M."/>
            <person name="Bamford D.H."/>
            <person name="Hatfull G.F."/>
            <person name="Roine E."/>
            <person name="Hendrix R.W."/>
        </authorList>
    </citation>
    <scope>NUCLEOTIDE SEQUENCE [LARGE SCALE GENOMIC DNA]</scope>
</reference>
<protein>
    <submittedName>
        <fullName evidence="1">Uncharacterized protein</fullName>
    </submittedName>
</protein>
<dbReference type="Proteomes" id="UP000202086">
    <property type="component" value="Segment"/>
</dbReference>
<dbReference type="GeneID" id="16193614"/>
<dbReference type="KEGG" id="vg:16193614"/>
<dbReference type="RefSeq" id="YP_008059708.1">
    <property type="nucleotide sequence ID" value="NC_021330.1"/>
</dbReference>
<sequence>MQEVTLTVDKETWEALRQEAGFDTSQTWTSERETRFWDWWVSYA</sequence>
<evidence type="ECO:0000313" key="1">
    <source>
        <dbReference type="EMBL" id="AGM12004.1"/>
    </source>
</evidence>
<evidence type="ECO:0000313" key="2">
    <source>
        <dbReference type="Proteomes" id="UP000202086"/>
    </source>
</evidence>
<keyword evidence="2" id="KW-1185">Reference proteome</keyword>
<name>R4T8A2_9CAUD</name>
<gene>
    <name evidence="1" type="primary">147</name>
    <name evidence="1" type="ORF">DNAM5_147</name>
</gene>
<proteinExistence type="predicted"/>